<proteinExistence type="predicted"/>
<evidence type="ECO:0000313" key="2">
    <source>
        <dbReference type="Proteomes" id="UP000008841"/>
    </source>
</evidence>
<accession>B3EHB4</accession>
<dbReference type="AlphaFoldDB" id="B3EHB4"/>
<dbReference type="STRING" id="290315.Clim_2252"/>
<dbReference type="EMBL" id="CP001097">
    <property type="protein sequence ID" value="ACD91276.1"/>
    <property type="molecule type" value="Genomic_DNA"/>
</dbReference>
<sequence>MYNNHYCYNIREITCLLSIRISNALAELTSSLPDIERPERTSENRRMKMLVTFFLTFQGKAPENRQRFFQYNRLQ</sequence>
<name>B3EHB4_CHLL2</name>
<organism evidence="1 2">
    <name type="scientific">Chlorobium limicola (strain DSM 245 / NBRC 103803 / 6330)</name>
    <dbReference type="NCBI Taxonomy" id="290315"/>
    <lineage>
        <taxon>Bacteria</taxon>
        <taxon>Pseudomonadati</taxon>
        <taxon>Chlorobiota</taxon>
        <taxon>Chlorobiia</taxon>
        <taxon>Chlorobiales</taxon>
        <taxon>Chlorobiaceae</taxon>
        <taxon>Chlorobium/Pelodictyon group</taxon>
        <taxon>Chlorobium</taxon>
    </lineage>
</organism>
<gene>
    <name evidence="1" type="ordered locus">Clim_2252</name>
</gene>
<dbReference type="HOGENOM" id="CLU_2664413_0_0_10"/>
<dbReference type="KEGG" id="cli:Clim_2252"/>
<dbReference type="Proteomes" id="UP000008841">
    <property type="component" value="Chromosome"/>
</dbReference>
<protein>
    <recommendedName>
        <fullName evidence="3">Transposase</fullName>
    </recommendedName>
</protein>
<evidence type="ECO:0000313" key="1">
    <source>
        <dbReference type="EMBL" id="ACD91276.1"/>
    </source>
</evidence>
<reference evidence="1 2" key="1">
    <citation type="submission" date="2008-05" db="EMBL/GenBank/DDBJ databases">
        <title>Complete sequence of Chlorobium limicola DSM 245.</title>
        <authorList>
            <consortium name="US DOE Joint Genome Institute"/>
            <person name="Lucas S."/>
            <person name="Copeland A."/>
            <person name="Lapidus A."/>
            <person name="Glavina del Rio T."/>
            <person name="Dalin E."/>
            <person name="Tice H."/>
            <person name="Bruce D."/>
            <person name="Goodwin L."/>
            <person name="Pitluck S."/>
            <person name="Schmutz J."/>
            <person name="Larimer F."/>
            <person name="Land M."/>
            <person name="Hauser L."/>
            <person name="Kyrpides N."/>
            <person name="Ovchinnikova G."/>
            <person name="Zhao F."/>
            <person name="Li T."/>
            <person name="Liu Z."/>
            <person name="Overmann J."/>
            <person name="Bryant D.A."/>
            <person name="Richardson P."/>
        </authorList>
    </citation>
    <scope>NUCLEOTIDE SEQUENCE [LARGE SCALE GENOMIC DNA]</scope>
    <source>
        <strain evidence="2">DSM 245 / NBRC 103803 / 6330</strain>
    </source>
</reference>
<evidence type="ECO:0008006" key="3">
    <source>
        <dbReference type="Google" id="ProtNLM"/>
    </source>
</evidence>